<evidence type="ECO:0000313" key="4">
    <source>
        <dbReference type="Proteomes" id="UP000229915"/>
    </source>
</evidence>
<dbReference type="EMBL" id="PFNK01000055">
    <property type="protein sequence ID" value="PIZ43173.1"/>
    <property type="molecule type" value="Genomic_DNA"/>
</dbReference>
<dbReference type="Pfam" id="PF01541">
    <property type="entry name" value="GIY-YIG"/>
    <property type="match status" value="1"/>
</dbReference>
<gene>
    <name evidence="3" type="ORF">COY33_02075</name>
</gene>
<dbReference type="InterPro" id="IPR000305">
    <property type="entry name" value="GIY-YIG_endonuc"/>
</dbReference>
<sequence>MYYVYLLKLSNGDFYTGSTPDVKVRFREHENGTCFSTRNFRPLELVWFCAFPSMLSARRFEVYLKTGSGQAFRNKRLV</sequence>
<comment type="caution">
    <text evidence="3">The sequence shown here is derived from an EMBL/GenBank/DDBJ whole genome shotgun (WGS) entry which is preliminary data.</text>
</comment>
<evidence type="ECO:0000256" key="1">
    <source>
        <dbReference type="ARBA" id="ARBA00007435"/>
    </source>
</evidence>
<organism evidence="3 4">
    <name type="scientific">candidate division WWE3 bacterium CG_4_10_14_0_2_um_filter_42_7</name>
    <dbReference type="NCBI Taxonomy" id="1975073"/>
    <lineage>
        <taxon>Bacteria</taxon>
        <taxon>Katanobacteria</taxon>
    </lineage>
</organism>
<dbReference type="PANTHER" id="PTHR34477">
    <property type="entry name" value="UPF0213 PROTEIN YHBQ"/>
    <property type="match status" value="1"/>
</dbReference>
<dbReference type="PANTHER" id="PTHR34477:SF1">
    <property type="entry name" value="UPF0213 PROTEIN YHBQ"/>
    <property type="match status" value="1"/>
</dbReference>
<dbReference type="Gene3D" id="3.40.1440.10">
    <property type="entry name" value="GIY-YIG endonuclease"/>
    <property type="match status" value="1"/>
</dbReference>
<comment type="similarity">
    <text evidence="1">Belongs to the UPF0213 family.</text>
</comment>
<dbReference type="PROSITE" id="PS50164">
    <property type="entry name" value="GIY_YIG"/>
    <property type="match status" value="1"/>
</dbReference>
<proteinExistence type="inferred from homology"/>
<protein>
    <submittedName>
        <fullName evidence="3">Excinuclease ABC subunit C</fullName>
    </submittedName>
</protein>
<evidence type="ECO:0000313" key="3">
    <source>
        <dbReference type="EMBL" id="PIZ43173.1"/>
    </source>
</evidence>
<accession>A0A2M7TCS9</accession>
<dbReference type="InterPro" id="IPR050190">
    <property type="entry name" value="UPF0213_domain"/>
</dbReference>
<name>A0A2M7TCS9_UNCKA</name>
<dbReference type="Proteomes" id="UP000229915">
    <property type="component" value="Unassembled WGS sequence"/>
</dbReference>
<dbReference type="AlphaFoldDB" id="A0A2M7TCS9"/>
<feature type="domain" description="GIY-YIG" evidence="2">
    <location>
        <begin position="1"/>
        <end position="78"/>
    </location>
</feature>
<reference evidence="4" key="1">
    <citation type="submission" date="2017-09" db="EMBL/GenBank/DDBJ databases">
        <title>Depth-based differentiation of microbial function through sediment-hosted aquifers and enrichment of novel symbionts in the deep terrestrial subsurface.</title>
        <authorList>
            <person name="Probst A.J."/>
            <person name="Ladd B."/>
            <person name="Jarett J.K."/>
            <person name="Geller-Mcgrath D.E."/>
            <person name="Sieber C.M.K."/>
            <person name="Emerson J.B."/>
            <person name="Anantharaman K."/>
            <person name="Thomas B.C."/>
            <person name="Malmstrom R."/>
            <person name="Stieglmeier M."/>
            <person name="Klingl A."/>
            <person name="Woyke T."/>
            <person name="Ryan C.M."/>
            <person name="Banfield J.F."/>
        </authorList>
    </citation>
    <scope>NUCLEOTIDE SEQUENCE [LARGE SCALE GENOMIC DNA]</scope>
</reference>
<dbReference type="InterPro" id="IPR035901">
    <property type="entry name" value="GIY-YIG_endonuc_sf"/>
</dbReference>
<evidence type="ECO:0000259" key="2">
    <source>
        <dbReference type="PROSITE" id="PS50164"/>
    </source>
</evidence>
<dbReference type="SUPFAM" id="SSF82771">
    <property type="entry name" value="GIY-YIG endonuclease"/>
    <property type="match status" value="1"/>
</dbReference>